<dbReference type="Proteomes" id="UP000001744">
    <property type="component" value="Unassembled WGS sequence"/>
</dbReference>
<dbReference type="GeneID" id="7052132"/>
<sequence>MSFRNDFLNTTNSRGIPGRFARRTQLLNADLARASQSSNASSPDSGNAQSMDHSPLPLNNTFEKDATATADIGAA</sequence>
<dbReference type="AlphaFoldDB" id="B6JWE0"/>
<proteinExistence type="predicted"/>
<evidence type="ECO:0000256" key="1">
    <source>
        <dbReference type="SAM" id="MobiDB-lite"/>
    </source>
</evidence>
<dbReference type="HOGENOM" id="CLU_2672512_0_0_1"/>
<reference evidence="2 3" key="1">
    <citation type="journal article" date="2011" name="Science">
        <title>Comparative functional genomics of the fission yeasts.</title>
        <authorList>
            <person name="Rhind N."/>
            <person name="Chen Z."/>
            <person name="Yassour M."/>
            <person name="Thompson D.A."/>
            <person name="Haas B.J."/>
            <person name="Habib N."/>
            <person name="Wapinski I."/>
            <person name="Roy S."/>
            <person name="Lin M.F."/>
            <person name="Heiman D.I."/>
            <person name="Young S.K."/>
            <person name="Furuya K."/>
            <person name="Guo Y."/>
            <person name="Pidoux A."/>
            <person name="Chen H.M."/>
            <person name="Robbertse B."/>
            <person name="Goldberg J.M."/>
            <person name="Aoki K."/>
            <person name="Bayne E.H."/>
            <person name="Berlin A.M."/>
            <person name="Desjardins C.A."/>
            <person name="Dobbs E."/>
            <person name="Dukaj L."/>
            <person name="Fan L."/>
            <person name="FitzGerald M.G."/>
            <person name="French C."/>
            <person name="Gujja S."/>
            <person name="Hansen K."/>
            <person name="Keifenheim D."/>
            <person name="Levin J.Z."/>
            <person name="Mosher R.A."/>
            <person name="Mueller C.A."/>
            <person name="Pfiffner J."/>
            <person name="Priest M."/>
            <person name="Russ C."/>
            <person name="Smialowska A."/>
            <person name="Swoboda P."/>
            <person name="Sykes S.M."/>
            <person name="Vaughn M."/>
            <person name="Vengrova S."/>
            <person name="Yoder R."/>
            <person name="Zeng Q."/>
            <person name="Allshire R."/>
            <person name="Baulcombe D."/>
            <person name="Birren B.W."/>
            <person name="Brown W."/>
            <person name="Ekwall K."/>
            <person name="Kellis M."/>
            <person name="Leatherwood J."/>
            <person name="Levin H."/>
            <person name="Margalit H."/>
            <person name="Martienssen R."/>
            <person name="Nieduszynski C.A."/>
            <person name="Spatafora J.W."/>
            <person name="Friedman N."/>
            <person name="Dalgaard J.Z."/>
            <person name="Baumann P."/>
            <person name="Niki H."/>
            <person name="Regev A."/>
            <person name="Nusbaum C."/>
        </authorList>
    </citation>
    <scope>NUCLEOTIDE SEQUENCE [LARGE SCALE GENOMIC DNA]</scope>
    <source>
        <strain evidence="3">yFS275 / FY16936</strain>
    </source>
</reference>
<dbReference type="JaponicusDB" id="SJAG_00715"/>
<name>B6JWE0_SCHJY</name>
<evidence type="ECO:0000313" key="2">
    <source>
        <dbReference type="EMBL" id="EEB05691.1"/>
    </source>
</evidence>
<evidence type="ECO:0000313" key="3">
    <source>
        <dbReference type="Proteomes" id="UP000001744"/>
    </source>
</evidence>
<keyword evidence="3" id="KW-1185">Reference proteome</keyword>
<feature type="compositionally biased region" description="Polar residues" evidence="1">
    <location>
        <begin position="49"/>
        <end position="61"/>
    </location>
</feature>
<dbReference type="VEuPathDB" id="FungiDB:SJAG_00715"/>
<feature type="region of interest" description="Disordered" evidence="1">
    <location>
        <begin position="30"/>
        <end position="75"/>
    </location>
</feature>
<dbReference type="RefSeq" id="XP_002171984.1">
    <property type="nucleotide sequence ID" value="XM_002171948.2"/>
</dbReference>
<gene>
    <name evidence="2" type="ORF">SJAG_00715</name>
</gene>
<accession>B6JWE0</accession>
<protein>
    <submittedName>
        <fullName evidence="2">Uncharacterized protein</fullName>
    </submittedName>
</protein>
<organism evidence="2 3">
    <name type="scientific">Schizosaccharomyces japonicus (strain yFS275 / FY16936)</name>
    <name type="common">Fission yeast</name>
    <dbReference type="NCBI Taxonomy" id="402676"/>
    <lineage>
        <taxon>Eukaryota</taxon>
        <taxon>Fungi</taxon>
        <taxon>Dikarya</taxon>
        <taxon>Ascomycota</taxon>
        <taxon>Taphrinomycotina</taxon>
        <taxon>Schizosaccharomycetes</taxon>
        <taxon>Schizosaccharomycetales</taxon>
        <taxon>Schizosaccharomycetaceae</taxon>
        <taxon>Schizosaccharomyces</taxon>
    </lineage>
</organism>
<feature type="compositionally biased region" description="Low complexity" evidence="1">
    <location>
        <begin position="32"/>
        <end position="48"/>
    </location>
</feature>
<feature type="region of interest" description="Disordered" evidence="1">
    <location>
        <begin position="1"/>
        <end position="20"/>
    </location>
</feature>
<dbReference type="EMBL" id="KE651166">
    <property type="protein sequence ID" value="EEB05691.1"/>
    <property type="molecule type" value="Genomic_DNA"/>
</dbReference>